<proteinExistence type="inferred from homology"/>
<evidence type="ECO:0000256" key="5">
    <source>
        <dbReference type="ARBA" id="ARBA00022490"/>
    </source>
</evidence>
<evidence type="ECO:0000256" key="7">
    <source>
        <dbReference type="ARBA" id="ARBA00022695"/>
    </source>
</evidence>
<evidence type="ECO:0000256" key="3">
    <source>
        <dbReference type="ARBA" id="ARBA00010752"/>
    </source>
</evidence>
<evidence type="ECO:0000256" key="9">
    <source>
        <dbReference type="ARBA" id="ARBA00022932"/>
    </source>
</evidence>
<sequence length="374" mass="42520">MKINIQKNKFLKAIENNLKIVDHASMTIELRCLLFDVRLNKIIIKSSNGEISIQNEYELDGINNKADSTGVFLVSAKQIKGVLNRTDENVEITVVKGNIKISSNSYISDFATIDSTNFPDINFTLSSNYFKLGSHDFFKALKNVGYIALNNPSREEIALNVVRIDCKDKKLEFLSSDRKRIAHETIDIDYDHVFDLSFHYKTLKDLLSLNYEKEINFYPGSFEAKILTGKMVVTAKIVTLATINLSQNNPFTQEFHSFIKIDKSELLDLIDKVTVFTDSMTKKIRLKTSRKNNEAFLKLETYIDDAGNSEASTNNIIFEGPEFTALYNANYVKEAMSPFGETVHLFFAPNNGPLMIRSDEYPTNKQLIASIKDH</sequence>
<organism evidence="12 13">
    <name type="scientific">Mycoplasma testudineum</name>
    <dbReference type="NCBI Taxonomy" id="244584"/>
    <lineage>
        <taxon>Bacteria</taxon>
        <taxon>Bacillati</taxon>
        <taxon>Mycoplasmatota</taxon>
        <taxon>Mollicutes</taxon>
        <taxon>Mycoplasmataceae</taxon>
        <taxon>Mycoplasma</taxon>
    </lineage>
</organism>
<dbReference type="InterPro" id="IPR022634">
    <property type="entry name" value="DNA_polIII_beta_N"/>
</dbReference>
<evidence type="ECO:0000256" key="2">
    <source>
        <dbReference type="ARBA" id="ARBA00004496"/>
    </source>
</evidence>
<keyword evidence="13" id="KW-1185">Reference proteome</keyword>
<comment type="subunit">
    <text evidence="4">Forms a ring-shaped head-to-tail homodimer around DNA which binds and tethers DNA polymerases and other proteins to the DNA. The DNA replisome complex has a single clamp-loading complex (3 tau and 1 each of delta, delta', psi and chi subunits) which binds 3 Pol III cores (1 core on the leading strand and 2 on the lagging strand) each with a beta sliding clamp dimer. Additional proteins in the replisome are other copies of gamma, psi and chi, Ssb, DNA helicase and RNA primase.</text>
</comment>
<dbReference type="EMBL" id="SNWN01000012">
    <property type="protein sequence ID" value="TDO19866.1"/>
    <property type="molecule type" value="Genomic_DNA"/>
</dbReference>
<keyword evidence="8" id="KW-0235">DNA replication</keyword>
<comment type="caution">
    <text evidence="12">The sequence shown here is derived from an EMBL/GenBank/DDBJ whole genome shotgun (WGS) entry which is preliminary data.</text>
</comment>
<dbReference type="Pfam" id="PF00712">
    <property type="entry name" value="DNA_pol3_beta"/>
    <property type="match status" value="1"/>
</dbReference>
<dbReference type="OrthoDB" id="397417at2"/>
<dbReference type="Gene3D" id="3.10.150.10">
    <property type="entry name" value="DNA Polymerase III, subunit A, domain 2"/>
    <property type="match status" value="1"/>
</dbReference>
<dbReference type="Gene3D" id="3.70.10.10">
    <property type="match status" value="1"/>
</dbReference>
<feature type="domain" description="DNA polymerase III beta sliding clamp N-terminal" evidence="11">
    <location>
        <begin position="1"/>
        <end position="120"/>
    </location>
</feature>
<evidence type="ECO:0000256" key="1">
    <source>
        <dbReference type="ARBA" id="ARBA00002266"/>
    </source>
</evidence>
<comment type="similarity">
    <text evidence="3">Belongs to the beta sliding clamp family.</text>
</comment>
<dbReference type="Proteomes" id="UP000295518">
    <property type="component" value="Unassembled WGS sequence"/>
</dbReference>
<keyword evidence="10" id="KW-0238">DNA-binding</keyword>
<dbReference type="AlphaFoldDB" id="A0A4R6IDT3"/>
<comment type="subcellular location">
    <subcellularLocation>
        <location evidence="2">Cytoplasm</location>
    </subcellularLocation>
</comment>
<dbReference type="SUPFAM" id="SSF55979">
    <property type="entry name" value="DNA clamp"/>
    <property type="match status" value="3"/>
</dbReference>
<dbReference type="SMART" id="SM00480">
    <property type="entry name" value="POL3Bc"/>
    <property type="match status" value="1"/>
</dbReference>
<accession>A0A4R6IDT3</accession>
<keyword evidence="6" id="KW-0808">Transferase</keyword>
<evidence type="ECO:0000256" key="10">
    <source>
        <dbReference type="ARBA" id="ARBA00023125"/>
    </source>
</evidence>
<dbReference type="GO" id="GO:0003677">
    <property type="term" value="F:DNA binding"/>
    <property type="evidence" value="ECO:0007669"/>
    <property type="project" value="UniProtKB-KW"/>
</dbReference>
<keyword evidence="9" id="KW-0239">DNA-directed DNA polymerase</keyword>
<name>A0A4R6IDT3_9MOLU</name>
<comment type="function">
    <text evidence="1">Confers DNA tethering and processivity to DNA polymerases and other proteins. Acts as a clamp, forming a ring around DNA (a reaction catalyzed by the clamp-loading complex) which diffuses in an ATP-independent manner freely and bidirectionally along dsDNA. Initially characterized for its ability to contact the catalytic subunit of DNA polymerase III (Pol III), a complex, multichain enzyme responsible for most of the replicative synthesis in bacteria; Pol III exhibits 3'-5' exonuclease proofreading activity. The beta chain is required for initiation of replication as well as for processivity of DNA replication.</text>
</comment>
<gene>
    <name evidence="12" type="ORF">EI74_0505</name>
</gene>
<dbReference type="PANTHER" id="PTHR30478">
    <property type="entry name" value="DNA POLYMERASE III SUBUNIT BETA"/>
    <property type="match status" value="1"/>
</dbReference>
<dbReference type="GO" id="GO:0008408">
    <property type="term" value="F:3'-5' exonuclease activity"/>
    <property type="evidence" value="ECO:0007669"/>
    <property type="project" value="InterPro"/>
</dbReference>
<evidence type="ECO:0000256" key="8">
    <source>
        <dbReference type="ARBA" id="ARBA00022705"/>
    </source>
</evidence>
<evidence type="ECO:0000259" key="11">
    <source>
        <dbReference type="Pfam" id="PF00712"/>
    </source>
</evidence>
<evidence type="ECO:0000313" key="13">
    <source>
        <dbReference type="Proteomes" id="UP000295518"/>
    </source>
</evidence>
<dbReference type="InterPro" id="IPR001001">
    <property type="entry name" value="DNA_polIII_beta"/>
</dbReference>
<reference evidence="12 13" key="1">
    <citation type="submission" date="2019-03" db="EMBL/GenBank/DDBJ databases">
        <title>Genomic Encyclopedia of Archaeal and Bacterial Type Strains, Phase II (KMG-II): from individual species to whole genera.</title>
        <authorList>
            <person name="Goeker M."/>
        </authorList>
    </citation>
    <scope>NUCLEOTIDE SEQUENCE [LARGE SCALE GENOMIC DNA]</scope>
    <source>
        <strain evidence="12 13">ATCC 700618</strain>
    </source>
</reference>
<evidence type="ECO:0000256" key="6">
    <source>
        <dbReference type="ARBA" id="ARBA00022679"/>
    </source>
</evidence>
<evidence type="ECO:0000313" key="12">
    <source>
        <dbReference type="EMBL" id="TDO19866.1"/>
    </source>
</evidence>
<evidence type="ECO:0000256" key="4">
    <source>
        <dbReference type="ARBA" id="ARBA00011400"/>
    </source>
</evidence>
<dbReference type="GO" id="GO:0009360">
    <property type="term" value="C:DNA polymerase III complex"/>
    <property type="evidence" value="ECO:0007669"/>
    <property type="project" value="InterPro"/>
</dbReference>
<dbReference type="RefSeq" id="WP_094254667.1">
    <property type="nucleotide sequence ID" value="NZ_NNCE01000004.1"/>
</dbReference>
<dbReference type="GO" id="GO:0003887">
    <property type="term" value="F:DNA-directed DNA polymerase activity"/>
    <property type="evidence" value="ECO:0007669"/>
    <property type="project" value="UniProtKB-KW"/>
</dbReference>
<dbReference type="GO" id="GO:0005737">
    <property type="term" value="C:cytoplasm"/>
    <property type="evidence" value="ECO:0007669"/>
    <property type="project" value="UniProtKB-SubCell"/>
</dbReference>
<dbReference type="PANTHER" id="PTHR30478:SF0">
    <property type="entry name" value="BETA SLIDING CLAMP"/>
    <property type="match status" value="1"/>
</dbReference>
<keyword evidence="5" id="KW-0963">Cytoplasm</keyword>
<dbReference type="GO" id="GO:0006271">
    <property type="term" value="P:DNA strand elongation involved in DNA replication"/>
    <property type="evidence" value="ECO:0007669"/>
    <property type="project" value="TreeGrafter"/>
</dbReference>
<dbReference type="InterPro" id="IPR046938">
    <property type="entry name" value="DNA_clamp_sf"/>
</dbReference>
<protein>
    <submittedName>
        <fullName evidence="12">DNA polymerase-3 subunit beta</fullName>
    </submittedName>
</protein>
<keyword evidence="7" id="KW-0548">Nucleotidyltransferase</keyword>